<evidence type="ECO:0000256" key="4">
    <source>
        <dbReference type="ARBA" id="ARBA00022840"/>
    </source>
</evidence>
<accession>A0ABV7VIY3</accession>
<organism evidence="8 9">
    <name type="scientific">Ferrovibrio xuzhouensis</name>
    <dbReference type="NCBI Taxonomy" id="1576914"/>
    <lineage>
        <taxon>Bacteria</taxon>
        <taxon>Pseudomonadati</taxon>
        <taxon>Pseudomonadota</taxon>
        <taxon>Alphaproteobacteria</taxon>
        <taxon>Rhodospirillales</taxon>
        <taxon>Rhodospirillaceae</taxon>
        <taxon>Ferrovibrio</taxon>
    </lineage>
</organism>
<evidence type="ECO:0000256" key="6">
    <source>
        <dbReference type="ARBA" id="ARBA00023136"/>
    </source>
</evidence>
<dbReference type="SUPFAM" id="SSF52540">
    <property type="entry name" value="P-loop containing nucleoside triphosphate hydrolases"/>
    <property type="match status" value="1"/>
</dbReference>
<dbReference type="InterPro" id="IPR003439">
    <property type="entry name" value="ABC_transporter-like_ATP-bd"/>
</dbReference>
<evidence type="ECO:0000313" key="9">
    <source>
        <dbReference type="Proteomes" id="UP001595711"/>
    </source>
</evidence>
<reference evidence="9" key="1">
    <citation type="journal article" date="2019" name="Int. J. Syst. Evol. Microbiol.">
        <title>The Global Catalogue of Microorganisms (GCM) 10K type strain sequencing project: providing services to taxonomists for standard genome sequencing and annotation.</title>
        <authorList>
            <consortium name="The Broad Institute Genomics Platform"/>
            <consortium name="The Broad Institute Genome Sequencing Center for Infectious Disease"/>
            <person name="Wu L."/>
            <person name="Ma J."/>
        </authorList>
    </citation>
    <scope>NUCLEOTIDE SEQUENCE [LARGE SCALE GENOMIC DNA]</scope>
    <source>
        <strain evidence="9">KCTC 42182</strain>
    </source>
</reference>
<dbReference type="NCBIfam" id="TIGR02315">
    <property type="entry name" value="ABC_phnC"/>
    <property type="match status" value="1"/>
</dbReference>
<protein>
    <submittedName>
        <fullName evidence="8">Phosphonate ABC transporter ATP-binding protein</fullName>
    </submittedName>
</protein>
<dbReference type="InterPro" id="IPR017871">
    <property type="entry name" value="ABC_transporter-like_CS"/>
</dbReference>
<evidence type="ECO:0000256" key="3">
    <source>
        <dbReference type="ARBA" id="ARBA00022741"/>
    </source>
</evidence>
<dbReference type="CDD" id="cd03256">
    <property type="entry name" value="ABC_PhnC_transporter"/>
    <property type="match status" value="1"/>
</dbReference>
<keyword evidence="9" id="KW-1185">Reference proteome</keyword>
<evidence type="ECO:0000313" key="8">
    <source>
        <dbReference type="EMBL" id="MFC3676123.1"/>
    </source>
</evidence>
<keyword evidence="3" id="KW-0547">Nucleotide-binding</keyword>
<proteinExistence type="predicted"/>
<dbReference type="InterPro" id="IPR050086">
    <property type="entry name" value="MetN_ABC_transporter-like"/>
</dbReference>
<evidence type="ECO:0000256" key="2">
    <source>
        <dbReference type="ARBA" id="ARBA00022475"/>
    </source>
</evidence>
<dbReference type="SMART" id="SM00382">
    <property type="entry name" value="AAA"/>
    <property type="match status" value="1"/>
</dbReference>
<dbReference type="PANTHER" id="PTHR43166">
    <property type="entry name" value="AMINO ACID IMPORT ATP-BINDING PROTEIN"/>
    <property type="match status" value="1"/>
</dbReference>
<dbReference type="RefSeq" id="WP_379726132.1">
    <property type="nucleotide sequence ID" value="NZ_JBHRYJ010000002.1"/>
</dbReference>
<keyword evidence="2" id="KW-1003">Cell membrane</keyword>
<keyword evidence="1" id="KW-0813">Transport</keyword>
<dbReference type="GO" id="GO:0005524">
    <property type="term" value="F:ATP binding"/>
    <property type="evidence" value="ECO:0007669"/>
    <property type="project" value="UniProtKB-KW"/>
</dbReference>
<dbReference type="Proteomes" id="UP001595711">
    <property type="component" value="Unassembled WGS sequence"/>
</dbReference>
<evidence type="ECO:0000256" key="5">
    <source>
        <dbReference type="ARBA" id="ARBA00022967"/>
    </source>
</evidence>
<dbReference type="PROSITE" id="PS00211">
    <property type="entry name" value="ABC_TRANSPORTER_1"/>
    <property type="match status" value="1"/>
</dbReference>
<dbReference type="EMBL" id="JBHRYJ010000002">
    <property type="protein sequence ID" value="MFC3676123.1"/>
    <property type="molecule type" value="Genomic_DNA"/>
</dbReference>
<keyword evidence="6" id="KW-0472">Membrane</keyword>
<dbReference type="Gene3D" id="3.40.50.300">
    <property type="entry name" value="P-loop containing nucleotide triphosphate hydrolases"/>
    <property type="match status" value="1"/>
</dbReference>
<dbReference type="InterPro" id="IPR027417">
    <property type="entry name" value="P-loop_NTPase"/>
</dbReference>
<evidence type="ECO:0000259" key="7">
    <source>
        <dbReference type="PROSITE" id="PS50893"/>
    </source>
</evidence>
<dbReference type="PANTHER" id="PTHR43166:SF6">
    <property type="entry name" value="PHOSPHONATES IMPORT ATP-BINDING PROTEIN PHNC"/>
    <property type="match status" value="1"/>
</dbReference>
<gene>
    <name evidence="8" type="primary">phnC</name>
    <name evidence="8" type="ORF">ACFOOQ_11250</name>
</gene>
<keyword evidence="4 8" id="KW-0067">ATP-binding</keyword>
<name>A0ABV7VIY3_9PROT</name>
<dbReference type="PROSITE" id="PS50893">
    <property type="entry name" value="ABC_TRANSPORTER_2"/>
    <property type="match status" value="1"/>
</dbReference>
<sequence>MPAAIEIAHLSKTFRTGKRALDNVELAIAPGEMVALIGASGSGKSTLLRHVAGLMPGDRDGSGRISVSGNIVQQHGRIAGDIRSTRAGIGFIFQQFNLVGRMRVITNVLAGNLGRMPFWRTALGLFTDEQRRIAVAALDRVGIVQCAFQRASTLSGGQQQRAAIARALVQRAEVILADEPIASLDPESSRKVMETLADINRSDNVTVVVSLHQVDFALKYCSRVVALRDGHVMYDGPAAAVTSALLRGIYGNNTDLDFGTLDGDLPQPADDNRPDAEIPAAGAMRVVPRMQALLA</sequence>
<dbReference type="Pfam" id="PF00005">
    <property type="entry name" value="ABC_tran"/>
    <property type="match status" value="1"/>
</dbReference>
<keyword evidence="5" id="KW-1278">Translocase</keyword>
<comment type="caution">
    <text evidence="8">The sequence shown here is derived from an EMBL/GenBank/DDBJ whole genome shotgun (WGS) entry which is preliminary data.</text>
</comment>
<feature type="domain" description="ABC transporter" evidence="7">
    <location>
        <begin position="5"/>
        <end position="254"/>
    </location>
</feature>
<dbReference type="InterPro" id="IPR003593">
    <property type="entry name" value="AAA+_ATPase"/>
</dbReference>
<dbReference type="InterPro" id="IPR012693">
    <property type="entry name" value="ABC_transpr_PhnC"/>
</dbReference>
<evidence type="ECO:0000256" key="1">
    <source>
        <dbReference type="ARBA" id="ARBA00022448"/>
    </source>
</evidence>